<dbReference type="Proteomes" id="UP000297475">
    <property type="component" value="Unassembled WGS sequence"/>
</dbReference>
<organism evidence="3 4">
    <name type="scientific">Natronospirillum operosum</name>
    <dbReference type="NCBI Taxonomy" id="2759953"/>
    <lineage>
        <taxon>Bacteria</taxon>
        <taxon>Pseudomonadati</taxon>
        <taxon>Pseudomonadota</taxon>
        <taxon>Gammaproteobacteria</taxon>
        <taxon>Oceanospirillales</taxon>
        <taxon>Natronospirillaceae</taxon>
        <taxon>Natronospirillum</taxon>
    </lineage>
</organism>
<feature type="compositionally biased region" description="Basic and acidic residues" evidence="1">
    <location>
        <begin position="145"/>
        <end position="158"/>
    </location>
</feature>
<dbReference type="PROSITE" id="PS50925">
    <property type="entry name" value="BLUF"/>
    <property type="match status" value="1"/>
</dbReference>
<reference evidence="3 4" key="1">
    <citation type="submission" date="2019-04" db="EMBL/GenBank/DDBJ databases">
        <title>Natronospirillum operosus gen. nov., sp. nov., a haloalkaliphilic satellite isolated from decaying biomass of laboratory culture of cyanobacterium Geitlerinema sp. and proposal of Natronospirillaceae fam. nov. and Saccharospirillaceae fam. nov.</title>
        <authorList>
            <person name="Kevbrin V."/>
            <person name="Boltyanskaya Y."/>
            <person name="Koziaeva V."/>
            <person name="Grouzdev D.S."/>
            <person name="Park M."/>
            <person name="Cho J."/>
        </authorList>
    </citation>
    <scope>NUCLEOTIDE SEQUENCE [LARGE SCALE GENOMIC DNA]</scope>
    <source>
        <strain evidence="3 4">G-116</strain>
    </source>
</reference>
<sequence length="201" mass="22802">MKDLISVLYISRATFKPLPATKGIEPDVGRILQASRTHNAQHRIGGVLFYCDGYFLQCLEGERDKVKALLETIRQDDRHTDIRIVSENEIKRRQFDHGSMKYTAINDAVKLMLRTHGFERFDPYQFDANHFRYLLKTLKDVDDQTPADLHEQLPKDTDTGDSSAKRTRLRPQAAPQRDPWARGLAAAALAVALLALALSVT</sequence>
<proteinExistence type="predicted"/>
<feature type="region of interest" description="Disordered" evidence="1">
    <location>
        <begin position="145"/>
        <end position="177"/>
    </location>
</feature>
<dbReference type="SUPFAM" id="SSF54975">
    <property type="entry name" value="Acylphosphatase/BLUF domain-like"/>
    <property type="match status" value="1"/>
</dbReference>
<evidence type="ECO:0000313" key="3">
    <source>
        <dbReference type="EMBL" id="TGG91567.1"/>
    </source>
</evidence>
<dbReference type="AlphaFoldDB" id="A0A4Z0WAQ3"/>
<protein>
    <submittedName>
        <fullName evidence="3">BLUF domain-containing protein</fullName>
    </submittedName>
</protein>
<evidence type="ECO:0000256" key="1">
    <source>
        <dbReference type="SAM" id="MobiDB-lite"/>
    </source>
</evidence>
<dbReference type="InterPro" id="IPR036046">
    <property type="entry name" value="Acylphosphatase-like_dom_sf"/>
</dbReference>
<dbReference type="RefSeq" id="WP_135484351.1">
    <property type="nucleotide sequence ID" value="NZ_SRMF01000008.1"/>
</dbReference>
<dbReference type="GO" id="GO:0071949">
    <property type="term" value="F:FAD binding"/>
    <property type="evidence" value="ECO:0007669"/>
    <property type="project" value="InterPro"/>
</dbReference>
<name>A0A4Z0WAQ3_9GAMM</name>
<accession>A0A4Z0WAQ3</accession>
<dbReference type="EMBL" id="SRMF01000008">
    <property type="protein sequence ID" value="TGG91567.1"/>
    <property type="molecule type" value="Genomic_DNA"/>
</dbReference>
<evidence type="ECO:0000313" key="4">
    <source>
        <dbReference type="Proteomes" id="UP000297475"/>
    </source>
</evidence>
<evidence type="ECO:0000259" key="2">
    <source>
        <dbReference type="PROSITE" id="PS50925"/>
    </source>
</evidence>
<dbReference type="GO" id="GO:0009882">
    <property type="term" value="F:blue light photoreceptor activity"/>
    <property type="evidence" value="ECO:0007669"/>
    <property type="project" value="InterPro"/>
</dbReference>
<comment type="caution">
    <text evidence="3">The sequence shown here is derived from an EMBL/GenBank/DDBJ whole genome shotgun (WGS) entry which is preliminary data.</text>
</comment>
<feature type="domain" description="BLUF" evidence="2">
    <location>
        <begin position="4"/>
        <end position="101"/>
    </location>
</feature>
<dbReference type="SMART" id="SM01034">
    <property type="entry name" value="BLUF"/>
    <property type="match status" value="1"/>
</dbReference>
<gene>
    <name evidence="3" type="ORF">E4656_16190</name>
</gene>
<dbReference type="Pfam" id="PF04940">
    <property type="entry name" value="BLUF"/>
    <property type="match status" value="1"/>
</dbReference>
<dbReference type="InterPro" id="IPR007024">
    <property type="entry name" value="BLUF_domain"/>
</dbReference>
<dbReference type="Gene3D" id="3.30.70.100">
    <property type="match status" value="1"/>
</dbReference>
<dbReference type="OrthoDB" id="557705at2"/>
<keyword evidence="4" id="KW-1185">Reference proteome</keyword>